<keyword evidence="1" id="KW-0812">Transmembrane</keyword>
<keyword evidence="1" id="KW-1133">Transmembrane helix</keyword>
<evidence type="ECO:0000256" key="1">
    <source>
        <dbReference type="SAM" id="Phobius"/>
    </source>
</evidence>
<keyword evidence="1" id="KW-0472">Membrane</keyword>
<evidence type="ECO:0000313" key="3">
    <source>
        <dbReference type="WBParaSite" id="nRc.2.0.1.t21619-RA"/>
    </source>
</evidence>
<feature type="transmembrane region" description="Helical" evidence="1">
    <location>
        <begin position="12"/>
        <end position="31"/>
    </location>
</feature>
<reference evidence="3" key="1">
    <citation type="submission" date="2022-11" db="UniProtKB">
        <authorList>
            <consortium name="WormBaseParasite"/>
        </authorList>
    </citation>
    <scope>IDENTIFICATION</scope>
</reference>
<dbReference type="Proteomes" id="UP000887565">
    <property type="component" value="Unplaced"/>
</dbReference>
<name>A0A915J783_ROMCU</name>
<feature type="transmembrane region" description="Helical" evidence="1">
    <location>
        <begin position="51"/>
        <end position="73"/>
    </location>
</feature>
<proteinExistence type="predicted"/>
<evidence type="ECO:0000313" key="2">
    <source>
        <dbReference type="Proteomes" id="UP000887565"/>
    </source>
</evidence>
<dbReference type="AlphaFoldDB" id="A0A915J783"/>
<organism evidence="2 3">
    <name type="scientific">Romanomermis culicivorax</name>
    <name type="common">Nematode worm</name>
    <dbReference type="NCBI Taxonomy" id="13658"/>
    <lineage>
        <taxon>Eukaryota</taxon>
        <taxon>Metazoa</taxon>
        <taxon>Ecdysozoa</taxon>
        <taxon>Nematoda</taxon>
        <taxon>Enoplea</taxon>
        <taxon>Dorylaimia</taxon>
        <taxon>Mermithida</taxon>
        <taxon>Mermithoidea</taxon>
        <taxon>Mermithidae</taxon>
        <taxon>Romanomermis</taxon>
    </lineage>
</organism>
<accession>A0A915J783</accession>
<keyword evidence="2" id="KW-1185">Reference proteome</keyword>
<protein>
    <submittedName>
        <fullName evidence="3">Uncharacterized protein</fullName>
    </submittedName>
</protein>
<sequence>MCNSSVNEGKGASIFKLLGMIKTLLFIPWAAKKPYLAFMLITRPSPFTRPFLLVVFDQFLVARIHSKLIIIIYTQINETKKRGDSFIKNGNRANHPDNSNVIMDVTMAIVLTTTARKAMRRIRRCSSLSDSIIFPAIFDEKNF</sequence>
<dbReference type="WBParaSite" id="nRc.2.0.1.t21619-RA">
    <property type="protein sequence ID" value="nRc.2.0.1.t21619-RA"/>
    <property type="gene ID" value="nRc.2.0.1.g21619"/>
</dbReference>